<gene>
    <name evidence="2" type="ordered locus">Marky_1179</name>
</gene>
<dbReference type="STRING" id="869210.Marky_1179"/>
<keyword evidence="1" id="KW-0472">Membrane</keyword>
<feature type="transmembrane region" description="Helical" evidence="1">
    <location>
        <begin position="310"/>
        <end position="330"/>
    </location>
</feature>
<protein>
    <submittedName>
        <fullName evidence="2">Sodium ABC transporter permease protein</fullName>
    </submittedName>
</protein>
<evidence type="ECO:0000256" key="1">
    <source>
        <dbReference type="SAM" id="Phobius"/>
    </source>
</evidence>
<dbReference type="Pfam" id="PF12679">
    <property type="entry name" value="ABC2_membrane_2"/>
    <property type="match status" value="1"/>
</dbReference>
<dbReference type="GO" id="GO:0005886">
    <property type="term" value="C:plasma membrane"/>
    <property type="evidence" value="ECO:0007669"/>
    <property type="project" value="UniProtKB-SubCell"/>
</dbReference>
<evidence type="ECO:0000313" key="2">
    <source>
        <dbReference type="EMBL" id="AEB11919.1"/>
    </source>
</evidence>
<dbReference type="GO" id="GO:0140359">
    <property type="term" value="F:ABC-type transporter activity"/>
    <property type="evidence" value="ECO:0007669"/>
    <property type="project" value="InterPro"/>
</dbReference>
<sequence length="392" mass="42370">MKFALWVAWKELSNLVRDRRALFGNLVLPILLMPLFMYGPTALIGNLAGQAEAEVQRVGVIGVDEALVAKLREAHLEPVSVADPVEAVQEARVEVALVHSDGEYVIYARLSGSQLKSQVVVAKVRAVLEERKNALILERLQAAGLDPSVLRPFSVRLEDASKPAEQAAGFLGFLIPMFLLIFILQGGQPLAIDATAGEKEKGTLEVLLSAPVDLKHLVFGKFLATHVMAVGATLSGLLGLILGGQLMRRVLPEAFTLEGSEMMGGALALGAGTYLALLVTGVLFAGLLVSVQLTLALYARSYKEAQAYMAPLYFMLIIPVMFLTFSSEFLRVGDGLYLVPLVNTFLLIDGLIKGAAEPIQILLTWASTAAYALLALGVAYYSFQREEVIFRN</sequence>
<dbReference type="PANTHER" id="PTHR43471">
    <property type="entry name" value="ABC TRANSPORTER PERMEASE"/>
    <property type="match status" value="1"/>
</dbReference>
<dbReference type="PANTHER" id="PTHR43471:SF3">
    <property type="entry name" value="ABC TRANSPORTER PERMEASE PROTEIN NATB"/>
    <property type="match status" value="1"/>
</dbReference>
<feature type="transmembrane region" description="Helical" evidence="1">
    <location>
        <begin position="223"/>
        <end position="247"/>
    </location>
</feature>
<keyword evidence="3" id="KW-1185">Reference proteome</keyword>
<feature type="transmembrane region" description="Helical" evidence="1">
    <location>
        <begin position="167"/>
        <end position="184"/>
    </location>
</feature>
<feature type="transmembrane region" description="Helical" evidence="1">
    <location>
        <begin position="267"/>
        <end position="298"/>
    </location>
</feature>
<dbReference type="EMBL" id="CP002630">
    <property type="protein sequence ID" value="AEB11919.1"/>
    <property type="molecule type" value="Genomic_DNA"/>
</dbReference>
<dbReference type="OrthoDB" id="5486437at2"/>
<accession>F2NQI1</accession>
<feature type="transmembrane region" description="Helical" evidence="1">
    <location>
        <begin position="362"/>
        <end position="383"/>
    </location>
</feature>
<dbReference type="Proteomes" id="UP000007030">
    <property type="component" value="Chromosome"/>
</dbReference>
<dbReference type="KEGG" id="mhd:Marky_1179"/>
<dbReference type="RefSeq" id="WP_013703966.1">
    <property type="nucleotide sequence ID" value="NC_015387.1"/>
</dbReference>
<dbReference type="HOGENOM" id="CLU_022118_1_0_0"/>
<keyword evidence="1" id="KW-1133">Transmembrane helix</keyword>
<organism evidence="2 3">
    <name type="scientific">Marinithermus hydrothermalis (strain DSM 14884 / JCM 11576 / T1)</name>
    <dbReference type="NCBI Taxonomy" id="869210"/>
    <lineage>
        <taxon>Bacteria</taxon>
        <taxon>Thermotogati</taxon>
        <taxon>Deinococcota</taxon>
        <taxon>Deinococci</taxon>
        <taxon>Thermales</taxon>
        <taxon>Thermaceae</taxon>
        <taxon>Marinithermus</taxon>
    </lineage>
</organism>
<proteinExistence type="predicted"/>
<dbReference type="eggNOG" id="COG1668">
    <property type="taxonomic scope" value="Bacteria"/>
</dbReference>
<evidence type="ECO:0000313" key="3">
    <source>
        <dbReference type="Proteomes" id="UP000007030"/>
    </source>
</evidence>
<reference evidence="2 3" key="1">
    <citation type="journal article" date="2012" name="Stand. Genomic Sci.">
        <title>Complete genome sequence of the aerobic, heterotroph Marinithermus hydrothermalis type strain (T1(T)) from a deep-sea hydrothermal vent chimney.</title>
        <authorList>
            <person name="Copeland A."/>
            <person name="Gu W."/>
            <person name="Yasawong M."/>
            <person name="Lapidus A."/>
            <person name="Lucas S."/>
            <person name="Deshpande S."/>
            <person name="Pagani I."/>
            <person name="Tapia R."/>
            <person name="Cheng J.F."/>
            <person name="Goodwin L.A."/>
            <person name="Pitluck S."/>
            <person name="Liolios K."/>
            <person name="Ivanova N."/>
            <person name="Mavromatis K."/>
            <person name="Mikhailova N."/>
            <person name="Pati A."/>
            <person name="Chen A."/>
            <person name="Palaniappan K."/>
            <person name="Land M."/>
            <person name="Pan C."/>
            <person name="Brambilla E.M."/>
            <person name="Rohde M."/>
            <person name="Tindall B.J."/>
            <person name="Sikorski J."/>
            <person name="Goker M."/>
            <person name="Detter J.C."/>
            <person name="Bristow J."/>
            <person name="Eisen J.A."/>
            <person name="Markowitz V."/>
            <person name="Hugenholtz P."/>
            <person name="Kyrpides N.C."/>
            <person name="Klenk H.P."/>
            <person name="Woyke T."/>
        </authorList>
    </citation>
    <scope>NUCLEOTIDE SEQUENCE [LARGE SCALE GENOMIC DNA]</scope>
    <source>
        <strain evidence="3">DSM 14884 / JCM 11576 / T1</strain>
    </source>
</reference>
<name>F2NQI1_MARHT</name>
<keyword evidence="1" id="KW-0812">Transmembrane</keyword>
<feature type="transmembrane region" description="Helical" evidence="1">
    <location>
        <begin position="21"/>
        <end position="39"/>
    </location>
</feature>
<dbReference type="AlphaFoldDB" id="F2NQI1"/>
<feature type="transmembrane region" description="Helical" evidence="1">
    <location>
        <begin position="336"/>
        <end position="355"/>
    </location>
</feature>